<dbReference type="InterPro" id="IPR043129">
    <property type="entry name" value="ATPase_NBD"/>
</dbReference>
<dbReference type="InterPro" id="IPR019885">
    <property type="entry name" value="Tscrpt_reg_HTH_AsnC-type_CS"/>
</dbReference>
<dbReference type="Pfam" id="PF13412">
    <property type="entry name" value="HTH_24"/>
    <property type="match status" value="1"/>
</dbReference>
<dbReference type="EMBL" id="SMFZ01000002">
    <property type="protein sequence ID" value="TCK22901.1"/>
    <property type="molecule type" value="Genomic_DNA"/>
</dbReference>
<dbReference type="Gene3D" id="1.10.10.10">
    <property type="entry name" value="Winged helix-like DNA-binding domain superfamily/Winged helix DNA-binding domain"/>
    <property type="match status" value="1"/>
</dbReference>
<dbReference type="GO" id="GO:0016301">
    <property type="term" value="F:kinase activity"/>
    <property type="evidence" value="ECO:0007669"/>
    <property type="project" value="UniProtKB-KW"/>
</dbReference>
<name>A0A4R1HNX0_PSEEN</name>
<dbReference type="InterPro" id="IPR049874">
    <property type="entry name" value="ROK_cs"/>
</dbReference>
<dbReference type="PROSITE" id="PS01125">
    <property type="entry name" value="ROK"/>
    <property type="match status" value="1"/>
</dbReference>
<gene>
    <name evidence="2" type="ORF">EV378_6912</name>
</gene>
<dbReference type="InterPro" id="IPR000600">
    <property type="entry name" value="ROK"/>
</dbReference>
<organism evidence="2 3">
    <name type="scientific">Pseudonocardia endophytica</name>
    <dbReference type="NCBI Taxonomy" id="401976"/>
    <lineage>
        <taxon>Bacteria</taxon>
        <taxon>Bacillati</taxon>
        <taxon>Actinomycetota</taxon>
        <taxon>Actinomycetes</taxon>
        <taxon>Pseudonocardiales</taxon>
        <taxon>Pseudonocardiaceae</taxon>
        <taxon>Pseudonocardia</taxon>
    </lineage>
</organism>
<dbReference type="PANTHER" id="PTHR18964:SF173">
    <property type="entry name" value="GLUCOKINASE"/>
    <property type="match status" value="1"/>
</dbReference>
<keyword evidence="3" id="KW-1185">Reference proteome</keyword>
<proteinExistence type="inferred from homology"/>
<dbReference type="AlphaFoldDB" id="A0A4R1HNX0"/>
<protein>
    <submittedName>
        <fullName evidence="2">Putative NBD/HSP70 family sugar kinase</fullName>
    </submittedName>
</protein>
<dbReference type="OrthoDB" id="3189808at2"/>
<dbReference type="Gene3D" id="3.30.420.40">
    <property type="match status" value="2"/>
</dbReference>
<dbReference type="Pfam" id="PF00480">
    <property type="entry name" value="ROK"/>
    <property type="match status" value="1"/>
</dbReference>
<comment type="caution">
    <text evidence="2">The sequence shown here is derived from an EMBL/GenBank/DDBJ whole genome shotgun (WGS) entry which is preliminary data.</text>
</comment>
<dbReference type="SUPFAM" id="SSF53067">
    <property type="entry name" value="Actin-like ATPase domain"/>
    <property type="match status" value="1"/>
</dbReference>
<sequence length="393" mass="39350">MRGRTPTSAPATAGEIFRLVREGTAGTRTEIGRATGLSRTAVAARVDRLLADGLVTEVQGAAATGGRPAARLEFHASGGAVLALSVGISRTKAAVCDLAGEVLAEDVLEQPASSGPETLLGAAVELLDKLLDGVDNPVVRGIGLSIPGTVDGGVGGSAGVPALPGWEGIELPPLLTTRFDVPVRVDNDVNVMALAEHAAHPEVDDLLMVKVSTGVGAGVVAGGVLQRGAWGAAGEIGHTPVHDGPGIGCGCGNVDCLEVLASGAALVRDLAAAGRDVNGIADVVALVKQGDPDAVRLVRTAGRRLGEVLAAAVNLVNPALVTIGGDLVGAYDPLVAGVREAIYRRSVAAATQDLRIEPGLLAGRSGVTGCAILVLDEVLAPSSVDAALSDQDE</sequence>
<keyword evidence="2" id="KW-0808">Transferase</keyword>
<evidence type="ECO:0000313" key="3">
    <source>
        <dbReference type="Proteomes" id="UP000295560"/>
    </source>
</evidence>
<dbReference type="PROSITE" id="PS00519">
    <property type="entry name" value="HTH_ASNC_1"/>
    <property type="match status" value="1"/>
</dbReference>
<dbReference type="PANTHER" id="PTHR18964">
    <property type="entry name" value="ROK (REPRESSOR, ORF, KINASE) FAMILY"/>
    <property type="match status" value="1"/>
</dbReference>
<reference evidence="2 3" key="1">
    <citation type="submission" date="2019-03" db="EMBL/GenBank/DDBJ databases">
        <title>Sequencing the genomes of 1000 actinobacteria strains.</title>
        <authorList>
            <person name="Klenk H.-P."/>
        </authorList>
    </citation>
    <scope>NUCLEOTIDE SEQUENCE [LARGE SCALE GENOMIC DNA]</scope>
    <source>
        <strain evidence="2 3">DSM 44969</strain>
    </source>
</reference>
<dbReference type="Proteomes" id="UP000295560">
    <property type="component" value="Unassembled WGS sequence"/>
</dbReference>
<comment type="similarity">
    <text evidence="1">Belongs to the ROK (NagC/XylR) family.</text>
</comment>
<dbReference type="SUPFAM" id="SSF46785">
    <property type="entry name" value="Winged helix' DNA-binding domain"/>
    <property type="match status" value="1"/>
</dbReference>
<keyword evidence="2" id="KW-0418">Kinase</keyword>
<dbReference type="InterPro" id="IPR036390">
    <property type="entry name" value="WH_DNA-bd_sf"/>
</dbReference>
<accession>A0A4R1HNX0</accession>
<dbReference type="RefSeq" id="WP_132432068.1">
    <property type="nucleotide sequence ID" value="NZ_SMFZ01000002.1"/>
</dbReference>
<evidence type="ECO:0000313" key="2">
    <source>
        <dbReference type="EMBL" id="TCK22901.1"/>
    </source>
</evidence>
<dbReference type="InterPro" id="IPR036388">
    <property type="entry name" value="WH-like_DNA-bd_sf"/>
</dbReference>
<evidence type="ECO:0000256" key="1">
    <source>
        <dbReference type="ARBA" id="ARBA00006479"/>
    </source>
</evidence>